<organism evidence="5 6">
    <name type="scientific">Kingdonia uniflora</name>
    <dbReference type="NCBI Taxonomy" id="39325"/>
    <lineage>
        <taxon>Eukaryota</taxon>
        <taxon>Viridiplantae</taxon>
        <taxon>Streptophyta</taxon>
        <taxon>Embryophyta</taxon>
        <taxon>Tracheophyta</taxon>
        <taxon>Spermatophyta</taxon>
        <taxon>Magnoliopsida</taxon>
        <taxon>Ranunculales</taxon>
        <taxon>Circaeasteraceae</taxon>
        <taxon>Kingdonia</taxon>
    </lineage>
</organism>
<evidence type="ECO:0000256" key="2">
    <source>
        <dbReference type="SAM" id="Phobius"/>
    </source>
</evidence>
<protein>
    <submittedName>
        <fullName evidence="5">Uncharacterized protein</fullName>
    </submittedName>
</protein>
<keyword evidence="6" id="KW-1185">Reference proteome</keyword>
<keyword evidence="2" id="KW-0812">Transmembrane</keyword>
<feature type="domain" description="Bicarbonate transporter-like transmembrane" evidence="3">
    <location>
        <begin position="188"/>
        <end position="240"/>
    </location>
</feature>
<dbReference type="EMBL" id="JACGCM010001281">
    <property type="protein sequence ID" value="KAF6157032.1"/>
    <property type="molecule type" value="Genomic_DNA"/>
</dbReference>
<gene>
    <name evidence="5" type="ORF">GIB67_041493</name>
</gene>
<evidence type="ECO:0000313" key="5">
    <source>
        <dbReference type="EMBL" id="KAF6157032.1"/>
    </source>
</evidence>
<evidence type="ECO:0000256" key="1">
    <source>
        <dbReference type="ARBA" id="ARBA00022737"/>
    </source>
</evidence>
<accession>A0A7J7MQI8</accession>
<evidence type="ECO:0000313" key="6">
    <source>
        <dbReference type="Proteomes" id="UP000541444"/>
    </source>
</evidence>
<dbReference type="InterPro" id="IPR032675">
    <property type="entry name" value="LRR_dom_sf"/>
</dbReference>
<keyword evidence="2" id="KW-0472">Membrane</keyword>
<dbReference type="PANTHER" id="PTHR47186">
    <property type="entry name" value="LEUCINE-RICH REPEAT-CONTAINING PROTEIN 57"/>
    <property type="match status" value="1"/>
</dbReference>
<feature type="transmembrane region" description="Helical" evidence="2">
    <location>
        <begin position="198"/>
        <end position="217"/>
    </location>
</feature>
<dbReference type="Proteomes" id="UP000541444">
    <property type="component" value="Unassembled WGS sequence"/>
</dbReference>
<dbReference type="InterPro" id="IPR055414">
    <property type="entry name" value="LRR_R13L4/SHOC2-like"/>
</dbReference>
<comment type="caution">
    <text evidence="5">The sequence shown here is derived from an EMBL/GenBank/DDBJ whole genome shotgun (WGS) entry which is preliminary data.</text>
</comment>
<dbReference type="GO" id="GO:0006820">
    <property type="term" value="P:monoatomic anion transport"/>
    <property type="evidence" value="ECO:0007669"/>
    <property type="project" value="InterPro"/>
</dbReference>
<dbReference type="PANTHER" id="PTHR47186:SF3">
    <property type="entry name" value="OS09G0267800 PROTEIN"/>
    <property type="match status" value="1"/>
</dbReference>
<dbReference type="OrthoDB" id="1194556at2759"/>
<evidence type="ECO:0000259" key="3">
    <source>
        <dbReference type="Pfam" id="PF00955"/>
    </source>
</evidence>
<dbReference type="AlphaFoldDB" id="A0A7J7MQI8"/>
<dbReference type="Gene3D" id="3.80.10.10">
    <property type="entry name" value="Ribonuclease Inhibitor"/>
    <property type="match status" value="1"/>
</dbReference>
<name>A0A7J7MQI8_9MAGN</name>
<dbReference type="Gene3D" id="3.20.20.70">
    <property type="entry name" value="Aldolase class I"/>
    <property type="match status" value="1"/>
</dbReference>
<evidence type="ECO:0000259" key="4">
    <source>
        <dbReference type="Pfam" id="PF23598"/>
    </source>
</evidence>
<feature type="transmembrane region" description="Helical" evidence="2">
    <location>
        <begin position="287"/>
        <end position="305"/>
    </location>
</feature>
<dbReference type="SUPFAM" id="SSF52058">
    <property type="entry name" value="L domain-like"/>
    <property type="match status" value="1"/>
</dbReference>
<dbReference type="Pfam" id="PF00955">
    <property type="entry name" value="HCO3_cotransp"/>
    <property type="match status" value="1"/>
</dbReference>
<dbReference type="InterPro" id="IPR011531">
    <property type="entry name" value="HCO3_transpt-like_TM_dom"/>
</dbReference>
<feature type="domain" description="Disease resistance R13L4/SHOC-2-like LRR" evidence="4">
    <location>
        <begin position="40"/>
        <end position="119"/>
    </location>
</feature>
<dbReference type="InterPro" id="IPR017853">
    <property type="entry name" value="GH"/>
</dbReference>
<sequence>MRAASLYHRRGSLREAVAARLPEVHTLDLSNNVFIKEFPKEFEKFIHLRYLDLSCTGVEELPEVVTNLSNLQTLRLNCSNLRRLTNEIGNLVSLRQLEVDGKKLEEVPETVGNLSNLQVGLHGIRWLTAGDQVYPCKGDAVLSNKDPSAAHSTGGFYNSFAVCAWMSLLRLEHTDPILVYVFYALALQEFNLKKPSAYHYDILLLGFMVLLCALIGLPPSNGVLPQSPMHTKSSVVLKKQLIRKKKKDGTKRKRMHKAHFINFFCADPDMLEVGNGGMTFEEYCAHFSIWFFHQILSLLSFSLGIQSNMYTSSYLSYPEQIVRTSTCVKYN</sequence>
<proteinExistence type="predicted"/>
<dbReference type="SUPFAM" id="SSF51445">
    <property type="entry name" value="(Trans)glycosidases"/>
    <property type="match status" value="1"/>
</dbReference>
<dbReference type="InterPro" id="IPR013785">
    <property type="entry name" value="Aldolase_TIM"/>
</dbReference>
<dbReference type="GO" id="GO:0016020">
    <property type="term" value="C:membrane"/>
    <property type="evidence" value="ECO:0007669"/>
    <property type="project" value="InterPro"/>
</dbReference>
<keyword evidence="1" id="KW-0677">Repeat</keyword>
<reference evidence="5 6" key="1">
    <citation type="journal article" date="2020" name="IScience">
        <title>Genome Sequencing of the Endangered Kingdonia uniflora (Circaeasteraceae, Ranunculales) Reveals Potential Mechanisms of Evolutionary Specialization.</title>
        <authorList>
            <person name="Sun Y."/>
            <person name="Deng T."/>
            <person name="Zhang A."/>
            <person name="Moore M.J."/>
            <person name="Landis J.B."/>
            <person name="Lin N."/>
            <person name="Zhang H."/>
            <person name="Zhang X."/>
            <person name="Huang J."/>
            <person name="Zhang X."/>
            <person name="Sun H."/>
            <person name="Wang H."/>
        </authorList>
    </citation>
    <scope>NUCLEOTIDE SEQUENCE [LARGE SCALE GENOMIC DNA]</scope>
    <source>
        <strain evidence="5">TB1705</strain>
        <tissue evidence="5">Leaf</tissue>
    </source>
</reference>
<keyword evidence="2" id="KW-1133">Transmembrane helix</keyword>
<dbReference type="Pfam" id="PF23598">
    <property type="entry name" value="LRR_14"/>
    <property type="match status" value="1"/>
</dbReference>